<protein>
    <recommendedName>
        <fullName evidence="4">C3H1-type domain-containing protein</fullName>
    </recommendedName>
</protein>
<feature type="region of interest" description="Disordered" evidence="3">
    <location>
        <begin position="660"/>
        <end position="717"/>
    </location>
</feature>
<dbReference type="InterPro" id="IPR019607">
    <property type="entry name" value="Putative_zinc-finger_domain"/>
</dbReference>
<feature type="compositionally biased region" description="Basic residues" evidence="3">
    <location>
        <begin position="375"/>
        <end position="385"/>
    </location>
</feature>
<feature type="compositionally biased region" description="Polar residues" evidence="3">
    <location>
        <begin position="862"/>
        <end position="881"/>
    </location>
</feature>
<feature type="region of interest" description="Disordered" evidence="3">
    <location>
        <begin position="258"/>
        <end position="306"/>
    </location>
</feature>
<proteinExistence type="predicted"/>
<feature type="region of interest" description="Disordered" evidence="3">
    <location>
        <begin position="437"/>
        <end position="480"/>
    </location>
</feature>
<feature type="compositionally biased region" description="Acidic residues" evidence="3">
    <location>
        <begin position="16"/>
        <end position="28"/>
    </location>
</feature>
<comment type="caution">
    <text evidence="5">The sequence shown here is derived from an EMBL/GenBank/DDBJ whole genome shotgun (WGS) entry which is preliminary data.</text>
</comment>
<gene>
    <name evidence="5" type="ORF">TCAL_16613</name>
</gene>
<feature type="region of interest" description="Disordered" evidence="3">
    <location>
        <begin position="508"/>
        <end position="528"/>
    </location>
</feature>
<feature type="region of interest" description="Disordered" evidence="3">
    <location>
        <begin position="16"/>
        <end position="59"/>
    </location>
</feature>
<dbReference type="Pfam" id="PF10650">
    <property type="entry name" value="zf-C3H1"/>
    <property type="match status" value="1"/>
</dbReference>
<evidence type="ECO:0000313" key="6">
    <source>
        <dbReference type="Proteomes" id="UP000318571"/>
    </source>
</evidence>
<feature type="region of interest" description="Disordered" evidence="3">
    <location>
        <begin position="368"/>
        <end position="389"/>
    </location>
</feature>
<dbReference type="Proteomes" id="UP000318571">
    <property type="component" value="Chromosome 10"/>
</dbReference>
<dbReference type="AlphaFoldDB" id="A0A553NAQ7"/>
<evidence type="ECO:0000256" key="3">
    <source>
        <dbReference type="SAM" id="MobiDB-lite"/>
    </source>
</evidence>
<accession>A0A553NAQ7</accession>
<feature type="compositionally biased region" description="Basic and acidic residues" evidence="3">
    <location>
        <begin position="689"/>
        <end position="701"/>
    </location>
</feature>
<feature type="region of interest" description="Disordered" evidence="3">
    <location>
        <begin position="540"/>
        <end position="609"/>
    </location>
</feature>
<dbReference type="OMA" id="RPANMES"/>
<keyword evidence="2" id="KW-0175">Coiled coil</keyword>
<dbReference type="PROSITE" id="PS50103">
    <property type="entry name" value="ZF_C3H1"/>
    <property type="match status" value="1"/>
</dbReference>
<feature type="region of interest" description="Disordered" evidence="3">
    <location>
        <begin position="80"/>
        <end position="110"/>
    </location>
</feature>
<sequence>MMMTAATTIIEEGELDQLDLSDISDSEFPDTPFKGERIPAASGHAPMATTGKSTYDAGRYHHKRKRGGLDANREALINSPVPDDVIEVPPSPSLSSLSLSPASGRDPDEMEDLDEDELYLRLIALRSMAPELGPERLSPENEPAAPEDPHMIEMIDLLEEADEAAEETAPDIDIIAERPAGAVRTQDTIDLNLVQEKLKRNLQRLKQLETKSSRVPIYSPSQSPVYDHEGPEPPALASGDVTPTYMAELDAQGLVSPVPVESQSKVTSPLSQPPKPSPPKIGLVPMANLISGGDQPTSPVWHPRPANMESVDMELGSDNEAELQFFRDQHDPEKQKDSLFPPSVWAFKSSGKADASGPLLVDLNIPHLAPAPKRTTPKRRRRKTSLAKSEITVVSSEEDEEDLFAQAFSSMGRRKLEKKKQQQSHGVVPPQTDVVESATSDLPSHASLDPIGKEKVPNPLRTLKKRVISRASNNRSTDKIRSALKNPEVLRRHFPNLFKPFIVRCDGESESDDELPSNSERKSVRSHMFDQNLDQFLLESRKKSDGSSSCSSKSHDNSSKTKPPPPPKPVRRNPPGLGKGKEVHQKTTMTPETKAKLMNSSIRHLPKEKQIEYQRLKSYLTKKKKLKEAAMVRVAAKEHQKKVQQAVPGTKETVVQKAPVVPNPLPPAENQNQKKTESTTAAMSISVDENGRNIHLKEGGTDRLNGNQSREVSDDELDKKGGKKLIALEHTLIDARKDLASSLFKMSAELSQYRNEKSSRDEASKLVAELKARLKEAQDLEFKRGGQVENLRLSILNSQQILLNKKSNIQELEKKIVLRADDVLGPGYGYILPDKYSDVIKKKLHAIATNASQIKSDLKTPAFSTNSSKSPQNPTTSSSSLPAMGSSVLAHMGDNLRVPALDPHKQLCPFELSGQCNDARCHFQHVGNITQTET</sequence>
<name>A0A553NAQ7_TIGCA</name>
<feature type="region of interest" description="Disordered" evidence="3">
    <location>
        <begin position="216"/>
        <end position="238"/>
    </location>
</feature>
<keyword evidence="1" id="KW-0863">Zinc-finger</keyword>
<feature type="domain" description="C3H1-type" evidence="4">
    <location>
        <begin position="902"/>
        <end position="928"/>
    </location>
</feature>
<dbReference type="OrthoDB" id="1922977at2759"/>
<organism evidence="5 6">
    <name type="scientific">Tigriopus californicus</name>
    <name type="common">Marine copepod</name>
    <dbReference type="NCBI Taxonomy" id="6832"/>
    <lineage>
        <taxon>Eukaryota</taxon>
        <taxon>Metazoa</taxon>
        <taxon>Ecdysozoa</taxon>
        <taxon>Arthropoda</taxon>
        <taxon>Crustacea</taxon>
        <taxon>Multicrustacea</taxon>
        <taxon>Hexanauplia</taxon>
        <taxon>Copepoda</taxon>
        <taxon>Harpacticoida</taxon>
        <taxon>Harpacticidae</taxon>
        <taxon>Tigriopus</taxon>
    </lineage>
</organism>
<reference evidence="5 6" key="1">
    <citation type="journal article" date="2018" name="Nat. Ecol. Evol.">
        <title>Genomic signatures of mitonuclear coevolution across populations of Tigriopus californicus.</title>
        <authorList>
            <person name="Barreto F.S."/>
            <person name="Watson E.T."/>
            <person name="Lima T.G."/>
            <person name="Willett C.S."/>
            <person name="Edmands S."/>
            <person name="Li W."/>
            <person name="Burton R.S."/>
        </authorList>
    </citation>
    <scope>NUCLEOTIDE SEQUENCE [LARGE SCALE GENOMIC DNA]</scope>
    <source>
        <strain evidence="5 6">San Diego</strain>
    </source>
</reference>
<feature type="zinc finger region" description="C3H1-type" evidence="1">
    <location>
        <begin position="902"/>
        <end position="928"/>
    </location>
</feature>
<dbReference type="InterPro" id="IPR000571">
    <property type="entry name" value="Znf_CCCH"/>
</dbReference>
<keyword evidence="1" id="KW-0862">Zinc</keyword>
<keyword evidence="1" id="KW-0479">Metal-binding</keyword>
<feature type="coiled-coil region" evidence="2">
    <location>
        <begin position="753"/>
        <end position="815"/>
    </location>
</feature>
<dbReference type="GO" id="GO:0008270">
    <property type="term" value="F:zinc ion binding"/>
    <property type="evidence" value="ECO:0007669"/>
    <property type="project" value="UniProtKB-KW"/>
</dbReference>
<keyword evidence="6" id="KW-1185">Reference proteome</keyword>
<feature type="region of interest" description="Disordered" evidence="3">
    <location>
        <begin position="860"/>
        <end position="884"/>
    </location>
</feature>
<dbReference type="EMBL" id="VCGU01000458">
    <property type="protein sequence ID" value="TRY62522.1"/>
    <property type="molecule type" value="Genomic_DNA"/>
</dbReference>
<evidence type="ECO:0000259" key="4">
    <source>
        <dbReference type="PROSITE" id="PS50103"/>
    </source>
</evidence>
<evidence type="ECO:0000256" key="1">
    <source>
        <dbReference type="PROSITE-ProRule" id="PRU00723"/>
    </source>
</evidence>
<evidence type="ECO:0000256" key="2">
    <source>
        <dbReference type="SAM" id="Coils"/>
    </source>
</evidence>
<evidence type="ECO:0000313" key="5">
    <source>
        <dbReference type="EMBL" id="TRY62522.1"/>
    </source>
</evidence>